<dbReference type="AlphaFoldDB" id="A0A0R3TXL7"/>
<dbReference type="InterPro" id="IPR033270">
    <property type="entry name" value="VPRBP/DCAF1"/>
</dbReference>
<reference evidence="4 5" key="2">
    <citation type="submission" date="2018-11" db="EMBL/GenBank/DDBJ databases">
        <authorList>
            <consortium name="Pathogen Informatics"/>
        </authorList>
    </citation>
    <scope>NUCLEOTIDE SEQUENCE [LARGE SCALE GENOMIC DNA]</scope>
</reference>
<accession>A0A0R3TXL7</accession>
<evidence type="ECO:0000313" key="4">
    <source>
        <dbReference type="EMBL" id="VDO13516.1"/>
    </source>
</evidence>
<dbReference type="WBParaSite" id="HNAJ_0001261201-mRNA-1">
    <property type="protein sequence ID" value="HNAJ_0001261201-mRNA-1"/>
    <property type="gene ID" value="HNAJ_0001261201"/>
</dbReference>
<evidence type="ECO:0000313" key="6">
    <source>
        <dbReference type="WBParaSite" id="HNAJ_0001261201-mRNA-1"/>
    </source>
</evidence>
<dbReference type="Gene3D" id="2.130.10.10">
    <property type="entry name" value="YVTN repeat-like/Quinoprotein amine dehydrogenase"/>
    <property type="match status" value="1"/>
</dbReference>
<evidence type="ECO:0000256" key="2">
    <source>
        <dbReference type="ARBA" id="ARBA00023242"/>
    </source>
</evidence>
<dbReference type="STRING" id="102285.A0A0R3TXL7"/>
<dbReference type="GO" id="GO:0080008">
    <property type="term" value="C:Cul4-RING E3 ubiquitin ligase complex"/>
    <property type="evidence" value="ECO:0007669"/>
    <property type="project" value="TreeGrafter"/>
</dbReference>
<dbReference type="SUPFAM" id="SSF50978">
    <property type="entry name" value="WD40 repeat-like"/>
    <property type="match status" value="1"/>
</dbReference>
<proteinExistence type="predicted"/>
<keyword evidence="5" id="KW-1185">Reference proteome</keyword>
<dbReference type="Proteomes" id="UP000278807">
    <property type="component" value="Unassembled WGS sequence"/>
</dbReference>
<gene>
    <name evidence="4" type="ORF">HNAJ_LOCUS12590</name>
</gene>
<dbReference type="GO" id="GO:0016567">
    <property type="term" value="P:protein ubiquitination"/>
    <property type="evidence" value="ECO:0007669"/>
    <property type="project" value="InterPro"/>
</dbReference>
<feature type="compositionally biased region" description="Acidic residues" evidence="3">
    <location>
        <begin position="375"/>
        <end position="385"/>
    </location>
</feature>
<feature type="compositionally biased region" description="Low complexity" evidence="3">
    <location>
        <begin position="386"/>
        <end position="401"/>
    </location>
</feature>
<dbReference type="PANTHER" id="PTHR13129:SF4">
    <property type="entry name" value="DDB1- AND CUL4-ASSOCIATED FACTOR 1"/>
    <property type="match status" value="1"/>
</dbReference>
<reference evidence="6" key="1">
    <citation type="submission" date="2017-02" db="UniProtKB">
        <authorList>
            <consortium name="WormBaseParasite"/>
        </authorList>
    </citation>
    <scope>IDENTIFICATION</scope>
</reference>
<keyword evidence="2" id="KW-0539">Nucleus</keyword>
<sequence length="423" mass="46946">MMASRRLIKTSEMRLGYFQRGSGGLGDQGLFLGTGSGAVCWVNAEELGPTIEIFHEHSDGINRLEHSRDGRRLLMCSQWGEPSLCLARFALRGNSEGGNTTSATTPFISTMDEPIIPRSGCKHAEFSRTGLQDMIVATYGKVAKIFDVATGQCITELFSSAKQSEYDANKATFSMDDHLVLNDGVVWDVRSRVTPTSPVHKIDKFQDVISGVFHPNGLEIIVSSAVWDMRTWRLLRTVQALDKFESTFSEKGDIIYAACLDRSSNSTIEDYQESSIQTIFRTMDALDYSLIASIDVKHPIVQLAVDTRDMRLAVVENFHDNSDNLGQCRVYSIGQKKSAREMENDEDDNDSSSSHHDDDEMDDMIFRRSSYSQSSDEDNVEEDSTSSESGESSSGSDSSWVTEEEMELSTIPEENGSPEDSSS</sequence>
<dbReference type="GO" id="GO:0005634">
    <property type="term" value="C:nucleus"/>
    <property type="evidence" value="ECO:0007669"/>
    <property type="project" value="UniProtKB-SubCell"/>
</dbReference>
<name>A0A0R3TXL7_RODNA</name>
<evidence type="ECO:0000313" key="5">
    <source>
        <dbReference type="Proteomes" id="UP000278807"/>
    </source>
</evidence>
<dbReference type="InterPro" id="IPR036322">
    <property type="entry name" value="WD40_repeat_dom_sf"/>
</dbReference>
<evidence type="ECO:0000256" key="3">
    <source>
        <dbReference type="SAM" id="MobiDB-lite"/>
    </source>
</evidence>
<dbReference type="OrthoDB" id="27563at2759"/>
<organism evidence="6">
    <name type="scientific">Rodentolepis nana</name>
    <name type="common">Dwarf tapeworm</name>
    <name type="synonym">Hymenolepis nana</name>
    <dbReference type="NCBI Taxonomy" id="102285"/>
    <lineage>
        <taxon>Eukaryota</taxon>
        <taxon>Metazoa</taxon>
        <taxon>Spiralia</taxon>
        <taxon>Lophotrochozoa</taxon>
        <taxon>Platyhelminthes</taxon>
        <taxon>Cestoda</taxon>
        <taxon>Eucestoda</taxon>
        <taxon>Cyclophyllidea</taxon>
        <taxon>Hymenolepididae</taxon>
        <taxon>Rodentolepis</taxon>
    </lineage>
</organism>
<dbReference type="InterPro" id="IPR015943">
    <property type="entry name" value="WD40/YVTN_repeat-like_dom_sf"/>
</dbReference>
<comment type="subcellular location">
    <subcellularLocation>
        <location evidence="1">Nucleus</location>
    </subcellularLocation>
</comment>
<feature type="region of interest" description="Disordered" evidence="3">
    <location>
        <begin position="336"/>
        <end position="423"/>
    </location>
</feature>
<protein>
    <submittedName>
        <fullName evidence="6">WD_REPEATS_REGION domain-containing protein</fullName>
    </submittedName>
</protein>
<dbReference type="EMBL" id="UZAE01014466">
    <property type="protein sequence ID" value="VDO13516.1"/>
    <property type="molecule type" value="Genomic_DNA"/>
</dbReference>
<evidence type="ECO:0000256" key="1">
    <source>
        <dbReference type="ARBA" id="ARBA00004123"/>
    </source>
</evidence>
<dbReference type="PANTHER" id="PTHR13129">
    <property type="entry name" value="VPRBP PROTEIN-RELATED"/>
    <property type="match status" value="1"/>
</dbReference>